<dbReference type="Proteomes" id="UP000322214">
    <property type="component" value="Chromosome"/>
</dbReference>
<gene>
    <name evidence="1" type="ORF">MFFC18_18480</name>
</gene>
<evidence type="ECO:0000313" key="2">
    <source>
        <dbReference type="Proteomes" id="UP000322214"/>
    </source>
</evidence>
<protein>
    <submittedName>
        <fullName evidence="1">Uncharacterized protein</fullName>
    </submittedName>
</protein>
<evidence type="ECO:0000313" key="1">
    <source>
        <dbReference type="EMBL" id="QEG21987.1"/>
    </source>
</evidence>
<reference evidence="1 2" key="1">
    <citation type="submission" date="2019-08" db="EMBL/GenBank/DDBJ databases">
        <title>Deep-cultivation of Planctomycetes and their phenomic and genomic characterization uncovers novel biology.</title>
        <authorList>
            <person name="Wiegand S."/>
            <person name="Jogler M."/>
            <person name="Boedeker C."/>
            <person name="Pinto D."/>
            <person name="Vollmers J."/>
            <person name="Rivas-Marin E."/>
            <person name="Kohn T."/>
            <person name="Peeters S.H."/>
            <person name="Heuer A."/>
            <person name="Rast P."/>
            <person name="Oberbeckmann S."/>
            <person name="Bunk B."/>
            <person name="Jeske O."/>
            <person name="Meyerdierks A."/>
            <person name="Storesund J.E."/>
            <person name="Kallscheuer N."/>
            <person name="Luecker S."/>
            <person name="Lage O.M."/>
            <person name="Pohl T."/>
            <person name="Merkel B.J."/>
            <person name="Hornburger P."/>
            <person name="Mueller R.-W."/>
            <person name="Bruemmer F."/>
            <person name="Labrenz M."/>
            <person name="Spormann A.M."/>
            <person name="Op den Camp H."/>
            <person name="Overmann J."/>
            <person name="Amann R."/>
            <person name="Jetten M.S.M."/>
            <person name="Mascher T."/>
            <person name="Medema M.H."/>
            <person name="Devos D.P."/>
            <person name="Kaster A.-K."/>
            <person name="Ovreas L."/>
            <person name="Rohde M."/>
            <person name="Galperin M.Y."/>
            <person name="Jogler C."/>
        </authorList>
    </citation>
    <scope>NUCLEOTIDE SEQUENCE [LARGE SCALE GENOMIC DNA]</scope>
    <source>
        <strain evidence="1 2">FC18</strain>
    </source>
</reference>
<dbReference type="EMBL" id="CP042912">
    <property type="protein sequence ID" value="QEG21987.1"/>
    <property type="molecule type" value="Genomic_DNA"/>
</dbReference>
<sequence length="77" mass="8910">MFTKRRGEAKLQNPRTNDALVQHIVIQRLGLASILNKAWQFTISCISREFIAVILINNDLLHRLHISKVEYLQQLGI</sequence>
<dbReference type="KEGG" id="mff:MFFC18_18480"/>
<organism evidence="1 2">
    <name type="scientific">Mariniblastus fucicola</name>
    <dbReference type="NCBI Taxonomy" id="980251"/>
    <lineage>
        <taxon>Bacteria</taxon>
        <taxon>Pseudomonadati</taxon>
        <taxon>Planctomycetota</taxon>
        <taxon>Planctomycetia</taxon>
        <taxon>Pirellulales</taxon>
        <taxon>Pirellulaceae</taxon>
        <taxon>Mariniblastus</taxon>
    </lineage>
</organism>
<proteinExistence type="predicted"/>
<dbReference type="AlphaFoldDB" id="A0A5B9P5Y6"/>
<keyword evidence="2" id="KW-1185">Reference proteome</keyword>
<name>A0A5B9P5Y6_9BACT</name>
<accession>A0A5B9P5Y6</accession>